<dbReference type="NCBIfam" id="TIGR00675">
    <property type="entry name" value="dcm"/>
    <property type="match status" value="1"/>
</dbReference>
<protein>
    <recommendedName>
        <fullName evidence="2">DNA (cytosine-5-)-methyltransferase</fullName>
        <ecNumber evidence="2">2.1.1.37</ecNumber>
    </recommendedName>
</protein>
<dbReference type="InterPro" id="IPR043151">
    <property type="entry name" value="BAH_sf"/>
</dbReference>
<dbReference type="PROSITE" id="PS51679">
    <property type="entry name" value="SAM_MT_C5"/>
    <property type="match status" value="1"/>
</dbReference>
<feature type="compositionally biased region" description="Low complexity" evidence="11">
    <location>
        <begin position="66"/>
        <end position="83"/>
    </location>
</feature>
<dbReference type="InterPro" id="IPR001525">
    <property type="entry name" value="C5_MeTfrase"/>
</dbReference>
<dbReference type="InterPro" id="IPR016197">
    <property type="entry name" value="Chromo-like_dom_sf"/>
</dbReference>
<name>A0AA38GDP2_TAXCH</name>
<evidence type="ECO:0000313" key="15">
    <source>
        <dbReference type="Proteomes" id="UP000824469"/>
    </source>
</evidence>
<reference evidence="14 15" key="1">
    <citation type="journal article" date="2021" name="Nat. Plants">
        <title>The Taxus genome provides insights into paclitaxel biosynthesis.</title>
        <authorList>
            <person name="Xiong X."/>
            <person name="Gou J."/>
            <person name="Liao Q."/>
            <person name="Li Y."/>
            <person name="Zhou Q."/>
            <person name="Bi G."/>
            <person name="Li C."/>
            <person name="Du R."/>
            <person name="Wang X."/>
            <person name="Sun T."/>
            <person name="Guo L."/>
            <person name="Liang H."/>
            <person name="Lu P."/>
            <person name="Wu Y."/>
            <person name="Zhang Z."/>
            <person name="Ro D.K."/>
            <person name="Shang Y."/>
            <person name="Huang S."/>
            <person name="Yan J."/>
        </authorList>
    </citation>
    <scope>NUCLEOTIDE SEQUENCE [LARGE SCALE GENOMIC DNA]</scope>
    <source>
        <strain evidence="14">Ta-2019</strain>
    </source>
</reference>
<dbReference type="GO" id="GO:0003886">
    <property type="term" value="F:DNA (cytosine-5-)-methyltransferase activity"/>
    <property type="evidence" value="ECO:0007669"/>
    <property type="project" value="UniProtKB-EC"/>
</dbReference>
<evidence type="ECO:0000256" key="7">
    <source>
        <dbReference type="ARBA" id="ARBA00023242"/>
    </source>
</evidence>
<dbReference type="GO" id="GO:0005634">
    <property type="term" value="C:nucleus"/>
    <property type="evidence" value="ECO:0007669"/>
    <property type="project" value="UniProtKB-SubCell"/>
</dbReference>
<dbReference type="InterPro" id="IPR050390">
    <property type="entry name" value="C5-Methyltransferase"/>
</dbReference>
<dbReference type="PROSITE" id="PS51038">
    <property type="entry name" value="BAH"/>
    <property type="match status" value="1"/>
</dbReference>
<keyword evidence="7" id="KW-0539">Nucleus</keyword>
<feature type="domain" description="BAH" evidence="13">
    <location>
        <begin position="147"/>
        <end position="266"/>
    </location>
</feature>
<keyword evidence="15" id="KW-1185">Reference proteome</keyword>
<dbReference type="Pfam" id="PF00145">
    <property type="entry name" value="DNA_methylase"/>
    <property type="match status" value="1"/>
</dbReference>
<dbReference type="Gene3D" id="3.90.120.10">
    <property type="entry name" value="DNA Methylase, subunit A, domain 2"/>
    <property type="match status" value="1"/>
</dbReference>
<evidence type="ECO:0000256" key="1">
    <source>
        <dbReference type="ARBA" id="ARBA00004123"/>
    </source>
</evidence>
<dbReference type="Proteomes" id="UP000824469">
    <property type="component" value="Unassembled WGS sequence"/>
</dbReference>
<dbReference type="Gene3D" id="2.30.30.490">
    <property type="match status" value="1"/>
</dbReference>
<keyword evidence="6" id="KW-0238">DNA-binding</keyword>
<keyword evidence="3 9" id="KW-0489">Methyltransferase</keyword>
<dbReference type="SMART" id="SM00439">
    <property type="entry name" value="BAH"/>
    <property type="match status" value="1"/>
</dbReference>
<feature type="region of interest" description="Disordered" evidence="11">
    <location>
        <begin position="424"/>
        <end position="453"/>
    </location>
</feature>
<comment type="caution">
    <text evidence="14">The sequence shown here is derived from an EMBL/GenBank/DDBJ whole genome shotgun (WGS) entry which is preliminary data.</text>
</comment>
<evidence type="ECO:0000256" key="4">
    <source>
        <dbReference type="ARBA" id="ARBA00022679"/>
    </source>
</evidence>
<dbReference type="EC" id="2.1.1.37" evidence="2"/>
<organism evidence="14 15">
    <name type="scientific">Taxus chinensis</name>
    <name type="common">Chinese yew</name>
    <name type="synonym">Taxus wallichiana var. chinensis</name>
    <dbReference type="NCBI Taxonomy" id="29808"/>
    <lineage>
        <taxon>Eukaryota</taxon>
        <taxon>Viridiplantae</taxon>
        <taxon>Streptophyta</taxon>
        <taxon>Embryophyta</taxon>
        <taxon>Tracheophyta</taxon>
        <taxon>Spermatophyta</taxon>
        <taxon>Pinopsida</taxon>
        <taxon>Pinidae</taxon>
        <taxon>Conifers II</taxon>
        <taxon>Cupressales</taxon>
        <taxon>Taxaceae</taxon>
        <taxon>Taxus</taxon>
    </lineage>
</organism>
<sequence>GGFELSRAEQSRAEPIYYLFFIAFLGGSLQLSTMSPAKRTRNALSGFEPVTSSAKKQKIEEKPVSANGTPAATNGTPAAKPKAAKLSGVDSLIGSPIPKAEAQRKWPLHYLDKKNRKNKPNDNAGDESEETVLIAKAHYMQARVDGVLYSLGDCAFVKAEDGSPDYIGRIVEFFETADGKHHFTSQWFYRAEDTAIKTLFANHNQKRVFLSKIRDDNLLECITSKLNIVRVPPVLSSEEGHRTIPPCDFYYDMGYDLPYTAFYVLPAETVPATSDSSSEVCNEISPLEWNGAIESKAQGNGSSRKSCGTKFEVSSPEVNGVSECKAASETISKINSTAKSELTLLDLYSGCGGMSTGLCLGANLSGVNLVTRWALDLNESACKSLKHNHPETEVRNESAEHFLELLKEWQKLCLKYCEPKDQKPIGRSGGRMPLKPKETKKEESDDDSESEIQEGEFEVEYILDIRHIDPTKDNESGLEFKVHWKGYDESEETWEPLSGLGECEEKIKEFVITSAKAKRFPLPGDVDVICGGPPCQGASGFNRFRNVVAPLDDPRNHQVVVYMDIVNFMRPRYVLMENVVDILKFCNGFLGRYALSRLIDMNYQARLGMMAAGCYGLPQFRMRVFLWGAKPCEKLPQYPLPTHNVVVRGGVPNEWERNMVAYDENQCRNLEEALVLGDAISDLPSITNSENRDEMSYGKAPCTEFQRYIRMPKEAMKGKISSATSKKPPQNTVLYDHRSLQLNEDDLQRVCRIPKRKGANFRDLPGVIVGPDNVVELDTSMERVLLPSGKPLIPDYAITFVKGRSSKPFGRLWWDETVPTVVTRAEPHNQAILHPEQDRVLSIRENARLQGFPDYYKLYGSVKDRYIQVGNAVAVPVARALGFALGMAIQNLCSEEPVMELPRKFPHCLNNQQNGNLALDVGEQC</sequence>
<dbReference type="AlphaFoldDB" id="A0AA38GDP2"/>
<dbReference type="SMART" id="SM00298">
    <property type="entry name" value="CHROMO"/>
    <property type="match status" value="1"/>
</dbReference>
<keyword evidence="5 9" id="KW-0949">S-adenosyl-L-methionine</keyword>
<feature type="domain" description="Chromo" evidence="12">
    <location>
        <begin position="457"/>
        <end position="510"/>
    </location>
</feature>
<dbReference type="EMBL" id="JAHRHJ020000003">
    <property type="protein sequence ID" value="KAH9321354.1"/>
    <property type="molecule type" value="Genomic_DNA"/>
</dbReference>
<evidence type="ECO:0000259" key="12">
    <source>
        <dbReference type="PROSITE" id="PS50013"/>
    </source>
</evidence>
<feature type="active site" evidence="9">
    <location>
        <position position="535"/>
    </location>
</feature>
<dbReference type="GO" id="GO:0003682">
    <property type="term" value="F:chromatin binding"/>
    <property type="evidence" value="ECO:0007669"/>
    <property type="project" value="InterPro"/>
</dbReference>
<comment type="subcellular location">
    <subcellularLocation>
        <location evidence="1">Nucleus</location>
    </subcellularLocation>
</comment>
<dbReference type="GO" id="GO:0003677">
    <property type="term" value="F:DNA binding"/>
    <property type="evidence" value="ECO:0007669"/>
    <property type="project" value="UniProtKB-KW"/>
</dbReference>
<dbReference type="InterPro" id="IPR001025">
    <property type="entry name" value="BAH_dom"/>
</dbReference>
<dbReference type="CDD" id="cd18635">
    <property type="entry name" value="CD_CMT3_like"/>
    <property type="match status" value="1"/>
</dbReference>
<proteinExistence type="inferred from homology"/>
<dbReference type="PROSITE" id="PS50013">
    <property type="entry name" value="CHROMO_2"/>
    <property type="match status" value="1"/>
</dbReference>
<dbReference type="Gene3D" id="3.40.50.150">
    <property type="entry name" value="Vaccinia Virus protein VP39"/>
    <property type="match status" value="2"/>
</dbReference>
<dbReference type="InterPro" id="IPR000953">
    <property type="entry name" value="Chromo/chromo_shadow_dom"/>
</dbReference>
<dbReference type="SUPFAM" id="SSF54160">
    <property type="entry name" value="Chromo domain-like"/>
    <property type="match status" value="1"/>
</dbReference>
<dbReference type="PANTHER" id="PTHR10629:SF50">
    <property type="entry name" value="DNA (CYTOSINE-5)-METHYLTRANSFERASE CMT3"/>
    <property type="match status" value="1"/>
</dbReference>
<dbReference type="PANTHER" id="PTHR10629">
    <property type="entry name" value="CYTOSINE-SPECIFIC METHYLTRANSFERASE"/>
    <property type="match status" value="1"/>
</dbReference>
<evidence type="ECO:0000313" key="14">
    <source>
        <dbReference type="EMBL" id="KAH9321354.1"/>
    </source>
</evidence>
<dbReference type="Pfam" id="PF01426">
    <property type="entry name" value="BAH"/>
    <property type="match status" value="1"/>
</dbReference>
<evidence type="ECO:0000256" key="6">
    <source>
        <dbReference type="ARBA" id="ARBA00023125"/>
    </source>
</evidence>
<evidence type="ECO:0000256" key="2">
    <source>
        <dbReference type="ARBA" id="ARBA00011975"/>
    </source>
</evidence>
<feature type="region of interest" description="Disordered" evidence="11">
    <location>
        <begin position="46"/>
        <end position="83"/>
    </location>
</feature>
<dbReference type="GO" id="GO:0032259">
    <property type="term" value="P:methylation"/>
    <property type="evidence" value="ECO:0007669"/>
    <property type="project" value="UniProtKB-KW"/>
</dbReference>
<evidence type="ECO:0000256" key="9">
    <source>
        <dbReference type="PROSITE-ProRule" id="PRU01016"/>
    </source>
</evidence>
<evidence type="ECO:0000256" key="5">
    <source>
        <dbReference type="ARBA" id="ARBA00022691"/>
    </source>
</evidence>
<evidence type="ECO:0000256" key="8">
    <source>
        <dbReference type="ARBA" id="ARBA00047422"/>
    </source>
</evidence>
<gene>
    <name evidence="14" type="ORF">KI387_015993</name>
</gene>
<comment type="catalytic activity">
    <reaction evidence="8">
        <text>a 2'-deoxycytidine in DNA + S-adenosyl-L-methionine = a 5-methyl-2'-deoxycytidine in DNA + S-adenosyl-L-homocysteine + H(+)</text>
        <dbReference type="Rhea" id="RHEA:13681"/>
        <dbReference type="Rhea" id="RHEA-COMP:11369"/>
        <dbReference type="Rhea" id="RHEA-COMP:11370"/>
        <dbReference type="ChEBI" id="CHEBI:15378"/>
        <dbReference type="ChEBI" id="CHEBI:57856"/>
        <dbReference type="ChEBI" id="CHEBI:59789"/>
        <dbReference type="ChEBI" id="CHEBI:85452"/>
        <dbReference type="ChEBI" id="CHEBI:85454"/>
        <dbReference type="EC" id="2.1.1.37"/>
    </reaction>
</comment>
<accession>A0AA38GDP2</accession>
<dbReference type="InterPro" id="IPR023780">
    <property type="entry name" value="Chromo_domain"/>
</dbReference>
<dbReference type="FunFam" id="3.90.120.10:FF:000003">
    <property type="entry name" value="DNA (cytosine-5)-methyltransferase 1"/>
    <property type="match status" value="1"/>
</dbReference>
<evidence type="ECO:0000256" key="3">
    <source>
        <dbReference type="ARBA" id="ARBA00022603"/>
    </source>
</evidence>
<dbReference type="OMA" id="GEPDYIG"/>
<evidence type="ECO:0000256" key="10">
    <source>
        <dbReference type="RuleBase" id="RU000416"/>
    </source>
</evidence>
<feature type="compositionally biased region" description="Acidic residues" evidence="11">
    <location>
        <begin position="444"/>
        <end position="453"/>
    </location>
</feature>
<dbReference type="GO" id="GO:0044027">
    <property type="term" value="P:negative regulation of gene expression via chromosomal CpG island methylation"/>
    <property type="evidence" value="ECO:0007669"/>
    <property type="project" value="TreeGrafter"/>
</dbReference>
<dbReference type="SUPFAM" id="SSF53335">
    <property type="entry name" value="S-adenosyl-L-methionine-dependent methyltransferases"/>
    <property type="match status" value="1"/>
</dbReference>
<dbReference type="PRINTS" id="PR00105">
    <property type="entry name" value="C5METTRFRASE"/>
</dbReference>
<keyword evidence="4 9" id="KW-0808">Transferase</keyword>
<feature type="non-terminal residue" evidence="14">
    <location>
        <position position="1"/>
    </location>
</feature>
<evidence type="ECO:0000259" key="13">
    <source>
        <dbReference type="PROSITE" id="PS51038"/>
    </source>
</evidence>
<dbReference type="InterPro" id="IPR029063">
    <property type="entry name" value="SAM-dependent_MTases_sf"/>
</dbReference>
<evidence type="ECO:0000256" key="11">
    <source>
        <dbReference type="SAM" id="MobiDB-lite"/>
    </source>
</evidence>
<comment type="similarity">
    <text evidence="9 10">Belongs to the class I-like SAM-binding methyltransferase superfamily. C5-methyltransferase family.</text>
</comment>
<dbReference type="Pfam" id="PF00385">
    <property type="entry name" value="Chromo"/>
    <property type="match status" value="1"/>
</dbReference>